<dbReference type="InterPro" id="IPR028082">
    <property type="entry name" value="Peripla_BP_I"/>
</dbReference>
<dbReference type="CDD" id="cd01392">
    <property type="entry name" value="HTH_LacI"/>
    <property type="match status" value="1"/>
</dbReference>
<comment type="caution">
    <text evidence="5">The sequence shown here is derived from an EMBL/GenBank/DDBJ whole genome shotgun (WGS) entry which is preliminary data.</text>
</comment>
<proteinExistence type="predicted"/>
<feature type="domain" description="HTH lacI-type" evidence="4">
    <location>
        <begin position="6"/>
        <end position="60"/>
    </location>
</feature>
<dbReference type="PANTHER" id="PTHR30146:SF109">
    <property type="entry name" value="HTH-TYPE TRANSCRIPTIONAL REGULATOR GALS"/>
    <property type="match status" value="1"/>
</dbReference>
<dbReference type="InterPro" id="IPR046335">
    <property type="entry name" value="LacI/GalR-like_sensor"/>
</dbReference>
<dbReference type="PROSITE" id="PS50932">
    <property type="entry name" value="HTH_LACI_2"/>
    <property type="match status" value="1"/>
</dbReference>
<keyword evidence="2" id="KW-0238">DNA-binding</keyword>
<evidence type="ECO:0000256" key="1">
    <source>
        <dbReference type="ARBA" id="ARBA00023015"/>
    </source>
</evidence>
<dbReference type="EMBL" id="SPUM01000106">
    <property type="protein sequence ID" value="TFW30858.1"/>
    <property type="molecule type" value="Genomic_DNA"/>
</dbReference>
<evidence type="ECO:0000256" key="3">
    <source>
        <dbReference type="ARBA" id="ARBA00023163"/>
    </source>
</evidence>
<dbReference type="InterPro" id="IPR010982">
    <property type="entry name" value="Lambda_DNA-bd_dom_sf"/>
</dbReference>
<dbReference type="AlphaFoldDB" id="A0A4Y9SZ71"/>
<dbReference type="SUPFAM" id="SSF47413">
    <property type="entry name" value="lambda repressor-like DNA-binding domains"/>
    <property type="match status" value="1"/>
</dbReference>
<protein>
    <submittedName>
        <fullName evidence="5">LacI family transcriptional regulator</fullName>
    </submittedName>
</protein>
<evidence type="ECO:0000313" key="6">
    <source>
        <dbReference type="Proteomes" id="UP000297258"/>
    </source>
</evidence>
<dbReference type="CDD" id="cd06267">
    <property type="entry name" value="PBP1_LacI_sugar_binding-like"/>
    <property type="match status" value="1"/>
</dbReference>
<organism evidence="5 6">
    <name type="scientific">Massilia horti</name>
    <dbReference type="NCBI Taxonomy" id="2562153"/>
    <lineage>
        <taxon>Bacteria</taxon>
        <taxon>Pseudomonadati</taxon>
        <taxon>Pseudomonadota</taxon>
        <taxon>Betaproteobacteria</taxon>
        <taxon>Burkholderiales</taxon>
        <taxon>Oxalobacteraceae</taxon>
        <taxon>Telluria group</taxon>
        <taxon>Massilia</taxon>
    </lineage>
</organism>
<keyword evidence="1" id="KW-0805">Transcription regulation</keyword>
<dbReference type="PANTHER" id="PTHR30146">
    <property type="entry name" value="LACI-RELATED TRANSCRIPTIONAL REPRESSOR"/>
    <property type="match status" value="1"/>
</dbReference>
<evidence type="ECO:0000256" key="2">
    <source>
        <dbReference type="ARBA" id="ARBA00023125"/>
    </source>
</evidence>
<dbReference type="Pfam" id="PF00356">
    <property type="entry name" value="LacI"/>
    <property type="match status" value="1"/>
</dbReference>
<dbReference type="Gene3D" id="3.40.50.2300">
    <property type="match status" value="2"/>
</dbReference>
<dbReference type="InterPro" id="IPR000843">
    <property type="entry name" value="HTH_LacI"/>
</dbReference>
<dbReference type="Proteomes" id="UP000297258">
    <property type="component" value="Unassembled WGS sequence"/>
</dbReference>
<keyword evidence="3" id="KW-0804">Transcription</keyword>
<dbReference type="SMART" id="SM00354">
    <property type="entry name" value="HTH_LACI"/>
    <property type="match status" value="1"/>
</dbReference>
<evidence type="ECO:0000259" key="4">
    <source>
        <dbReference type="PROSITE" id="PS50932"/>
    </source>
</evidence>
<dbReference type="PROSITE" id="PS00356">
    <property type="entry name" value="HTH_LACI_1"/>
    <property type="match status" value="1"/>
</dbReference>
<sequence>MKKKPPTIRDVAAAAGVSTATVSKYINGAQRFSPAVEATIRGVIEELGYCSNPLAQSMITGRTKTIGLSVLDVSNPHFSSIIKGANRVALENGYTLLLVDTDETASRERPLLEALSRRVDGMLVYSRMAERELEWLVKLGKPLVFFGAQSQINLLSVGGDDRQGAYMLAQYLVMMGHKRVAYMGFSKSRRDEERRDGIRACLAAHQLPLLSYDSSAPTALEGERMSSSIMLGEQVPDAIVCYNDMMALGFIKEVQSLGFRVPEDISVAGFDNIQYGRYTSPPLTTVDLRSEQMGVIGMNKLLAAIAGDTSTDHTMLEPQLILRSSVMRRQPPID</sequence>
<keyword evidence="6" id="KW-1185">Reference proteome</keyword>
<dbReference type="SUPFAM" id="SSF53822">
    <property type="entry name" value="Periplasmic binding protein-like I"/>
    <property type="match status" value="1"/>
</dbReference>
<accession>A0A4Y9SZ71</accession>
<evidence type="ECO:0000313" key="5">
    <source>
        <dbReference type="EMBL" id="TFW30858.1"/>
    </source>
</evidence>
<dbReference type="GO" id="GO:0000976">
    <property type="term" value="F:transcription cis-regulatory region binding"/>
    <property type="evidence" value="ECO:0007669"/>
    <property type="project" value="TreeGrafter"/>
</dbReference>
<dbReference type="Gene3D" id="1.10.260.40">
    <property type="entry name" value="lambda repressor-like DNA-binding domains"/>
    <property type="match status" value="1"/>
</dbReference>
<dbReference type="PRINTS" id="PR00036">
    <property type="entry name" value="HTHLACI"/>
</dbReference>
<reference evidence="5 6" key="1">
    <citation type="submission" date="2019-03" db="EMBL/GenBank/DDBJ databases">
        <title>Draft genome of Massilia hortus sp. nov., a novel bacterial species of the Oxalobacteraceae family.</title>
        <authorList>
            <person name="Peta V."/>
            <person name="Raths R."/>
            <person name="Bucking H."/>
        </authorList>
    </citation>
    <scope>NUCLEOTIDE SEQUENCE [LARGE SCALE GENOMIC DNA]</scope>
    <source>
        <strain evidence="5 6">ONC3</strain>
    </source>
</reference>
<dbReference type="Pfam" id="PF13377">
    <property type="entry name" value="Peripla_BP_3"/>
    <property type="match status" value="1"/>
</dbReference>
<dbReference type="GO" id="GO:0003700">
    <property type="term" value="F:DNA-binding transcription factor activity"/>
    <property type="evidence" value="ECO:0007669"/>
    <property type="project" value="TreeGrafter"/>
</dbReference>
<name>A0A4Y9SZ71_9BURK</name>
<dbReference type="RefSeq" id="WP_135190631.1">
    <property type="nucleotide sequence ID" value="NZ_SPUM01000106.1"/>
</dbReference>
<dbReference type="OrthoDB" id="9805642at2"/>
<gene>
    <name evidence="5" type="ORF">E4O92_15445</name>
</gene>